<proteinExistence type="predicted"/>
<name>A0A0C9X874_9AGAR</name>
<dbReference type="HOGENOM" id="CLU_3125273_0_0_1"/>
<accession>A0A0C9X874</accession>
<keyword evidence="2" id="KW-1185">Reference proteome</keyword>
<gene>
    <name evidence="1" type="ORF">K443DRAFT_12582</name>
</gene>
<sequence length="50" mass="5829">MSNDRLLTSITKLNGKNYHDWKFAFSDAGKNARKTFRYIEGGSWLNFTQV</sequence>
<reference evidence="2" key="2">
    <citation type="submission" date="2015-01" db="EMBL/GenBank/DDBJ databases">
        <title>Evolutionary Origins and Diversification of the Mycorrhizal Mutualists.</title>
        <authorList>
            <consortium name="DOE Joint Genome Institute"/>
            <consortium name="Mycorrhizal Genomics Consortium"/>
            <person name="Kohler A."/>
            <person name="Kuo A."/>
            <person name="Nagy L.G."/>
            <person name="Floudas D."/>
            <person name="Copeland A."/>
            <person name="Barry K.W."/>
            <person name="Cichocki N."/>
            <person name="Veneault-Fourrey C."/>
            <person name="LaButti K."/>
            <person name="Lindquist E.A."/>
            <person name="Lipzen A."/>
            <person name="Lundell T."/>
            <person name="Morin E."/>
            <person name="Murat C."/>
            <person name="Riley R."/>
            <person name="Ohm R."/>
            <person name="Sun H."/>
            <person name="Tunlid A."/>
            <person name="Henrissat B."/>
            <person name="Grigoriev I.V."/>
            <person name="Hibbett D.S."/>
            <person name="Martin F."/>
        </authorList>
    </citation>
    <scope>NUCLEOTIDE SEQUENCE [LARGE SCALE GENOMIC DNA]</scope>
    <source>
        <strain evidence="2">LaAM-08-1</strain>
    </source>
</reference>
<protein>
    <submittedName>
        <fullName evidence="1">Uncharacterized protein</fullName>
    </submittedName>
</protein>
<dbReference type="OrthoDB" id="2797670at2759"/>
<evidence type="ECO:0000313" key="2">
    <source>
        <dbReference type="Proteomes" id="UP000054477"/>
    </source>
</evidence>
<dbReference type="Proteomes" id="UP000054477">
    <property type="component" value="Unassembled WGS sequence"/>
</dbReference>
<dbReference type="EMBL" id="KN838822">
    <property type="protein sequence ID" value="KIJ93826.1"/>
    <property type="molecule type" value="Genomic_DNA"/>
</dbReference>
<evidence type="ECO:0000313" key="1">
    <source>
        <dbReference type="EMBL" id="KIJ93826.1"/>
    </source>
</evidence>
<dbReference type="AlphaFoldDB" id="A0A0C9X874"/>
<organism evidence="1 2">
    <name type="scientific">Laccaria amethystina LaAM-08-1</name>
    <dbReference type="NCBI Taxonomy" id="1095629"/>
    <lineage>
        <taxon>Eukaryota</taxon>
        <taxon>Fungi</taxon>
        <taxon>Dikarya</taxon>
        <taxon>Basidiomycota</taxon>
        <taxon>Agaricomycotina</taxon>
        <taxon>Agaricomycetes</taxon>
        <taxon>Agaricomycetidae</taxon>
        <taxon>Agaricales</taxon>
        <taxon>Agaricineae</taxon>
        <taxon>Hydnangiaceae</taxon>
        <taxon>Laccaria</taxon>
    </lineage>
</organism>
<reference evidence="1 2" key="1">
    <citation type="submission" date="2014-04" db="EMBL/GenBank/DDBJ databases">
        <authorList>
            <consortium name="DOE Joint Genome Institute"/>
            <person name="Kuo A."/>
            <person name="Kohler A."/>
            <person name="Nagy L.G."/>
            <person name="Floudas D."/>
            <person name="Copeland A."/>
            <person name="Barry K.W."/>
            <person name="Cichocki N."/>
            <person name="Veneault-Fourrey C."/>
            <person name="LaButti K."/>
            <person name="Lindquist E.A."/>
            <person name="Lipzen A."/>
            <person name="Lundell T."/>
            <person name="Morin E."/>
            <person name="Murat C."/>
            <person name="Sun H."/>
            <person name="Tunlid A."/>
            <person name="Henrissat B."/>
            <person name="Grigoriev I.V."/>
            <person name="Hibbett D.S."/>
            <person name="Martin F."/>
            <person name="Nordberg H.P."/>
            <person name="Cantor M.N."/>
            <person name="Hua S.X."/>
        </authorList>
    </citation>
    <scope>NUCLEOTIDE SEQUENCE [LARGE SCALE GENOMIC DNA]</scope>
    <source>
        <strain evidence="1 2">LaAM-08-1</strain>
    </source>
</reference>